<evidence type="ECO:0000259" key="1">
    <source>
        <dbReference type="Pfam" id="PF01261"/>
    </source>
</evidence>
<keyword evidence="3" id="KW-1185">Reference proteome</keyword>
<protein>
    <submittedName>
        <fullName evidence="2">Sugar phosphate isomerase/epimerase</fullName>
    </submittedName>
</protein>
<gene>
    <name evidence="2" type="ORF">MN202_04420</name>
</gene>
<dbReference type="Proteomes" id="UP001375382">
    <property type="component" value="Unassembled WGS sequence"/>
</dbReference>
<sequence length="296" mass="32783">MKNRIPLQDAEQRSGLAVDNRRRDLLKLLAGSSLILGPLFGAKLAFAAGGIKPGIQLYTVRQLMQQDLAGTLRLLAGLGYQEVEFAGLFEHSATAVAAWLAEYGLSAPAGHVMLQPMLADTNRVLDEALALGHRYLVMPYLFEHERNDGLRSYQLLAEQLNRVGEHCQAVGLQLAYHNHDFEFAMLDSTTPYQILLAQTDATLVKMEIDLYWAAKMQVDVAALFKRFPGRFPLWHVKDMAADGNFADLATGRIDFSALVKVAGVAGLQHAFVERDTSDNLDLTLQQGIRGFKQIFI</sequence>
<accession>A0ABU8C3H3</accession>
<dbReference type="SUPFAM" id="SSF51658">
    <property type="entry name" value="Xylose isomerase-like"/>
    <property type="match status" value="1"/>
</dbReference>
<proteinExistence type="predicted"/>
<comment type="caution">
    <text evidence="2">The sequence shown here is derived from an EMBL/GenBank/DDBJ whole genome shotgun (WGS) entry which is preliminary data.</text>
</comment>
<dbReference type="RefSeq" id="WP_335734884.1">
    <property type="nucleotide sequence ID" value="NZ_JALAAR010000003.1"/>
</dbReference>
<name>A0ABU8C3H3_9GAMM</name>
<feature type="domain" description="Xylose isomerase-like TIM barrel" evidence="1">
    <location>
        <begin position="73"/>
        <end position="266"/>
    </location>
</feature>
<dbReference type="InterPro" id="IPR036237">
    <property type="entry name" value="Xyl_isomerase-like_sf"/>
</dbReference>
<keyword evidence="2" id="KW-0413">Isomerase</keyword>
<dbReference type="InterPro" id="IPR050312">
    <property type="entry name" value="IolE/XylAMocC-like"/>
</dbReference>
<dbReference type="GO" id="GO:0016853">
    <property type="term" value="F:isomerase activity"/>
    <property type="evidence" value="ECO:0007669"/>
    <property type="project" value="UniProtKB-KW"/>
</dbReference>
<dbReference type="InterPro" id="IPR013022">
    <property type="entry name" value="Xyl_isomerase-like_TIM-brl"/>
</dbReference>
<reference evidence="2 3" key="1">
    <citation type="journal article" date="2023" name="Ecotoxicol. Environ. Saf.">
        <title>Mercury remediation potential of mercury-resistant strain Rheinheimera metallidurans sp. nov. isolated from a municipal waste dumping site.</title>
        <authorList>
            <person name="Yadav V."/>
            <person name="Manjhi A."/>
            <person name="Vadakedath N."/>
        </authorList>
    </citation>
    <scope>NUCLEOTIDE SEQUENCE [LARGE SCALE GENOMIC DNA]</scope>
    <source>
        <strain evidence="2 3">E-49</strain>
    </source>
</reference>
<evidence type="ECO:0000313" key="2">
    <source>
        <dbReference type="EMBL" id="MEH8016464.1"/>
    </source>
</evidence>
<dbReference type="PANTHER" id="PTHR12110">
    <property type="entry name" value="HYDROXYPYRUVATE ISOMERASE"/>
    <property type="match status" value="1"/>
</dbReference>
<dbReference type="Gene3D" id="3.20.20.150">
    <property type="entry name" value="Divalent-metal-dependent TIM barrel enzymes"/>
    <property type="match status" value="1"/>
</dbReference>
<dbReference type="PANTHER" id="PTHR12110:SF41">
    <property type="entry name" value="INOSOSE DEHYDRATASE"/>
    <property type="match status" value="1"/>
</dbReference>
<dbReference type="Pfam" id="PF01261">
    <property type="entry name" value="AP_endonuc_2"/>
    <property type="match status" value="1"/>
</dbReference>
<evidence type="ECO:0000313" key="3">
    <source>
        <dbReference type="Proteomes" id="UP001375382"/>
    </source>
</evidence>
<organism evidence="2 3">
    <name type="scientific">Rheinheimera muenzenbergensis</name>
    <dbReference type="NCBI Taxonomy" id="1193628"/>
    <lineage>
        <taxon>Bacteria</taxon>
        <taxon>Pseudomonadati</taxon>
        <taxon>Pseudomonadota</taxon>
        <taxon>Gammaproteobacteria</taxon>
        <taxon>Chromatiales</taxon>
        <taxon>Chromatiaceae</taxon>
        <taxon>Rheinheimera</taxon>
    </lineage>
</organism>
<dbReference type="EMBL" id="JALAAR010000003">
    <property type="protein sequence ID" value="MEH8016464.1"/>
    <property type="molecule type" value="Genomic_DNA"/>
</dbReference>